<dbReference type="Gene3D" id="1.25.40.20">
    <property type="entry name" value="Ankyrin repeat-containing domain"/>
    <property type="match status" value="1"/>
</dbReference>
<feature type="compositionally biased region" description="Low complexity" evidence="6">
    <location>
        <begin position="61"/>
        <end position="82"/>
    </location>
</feature>
<accession>A0A443SAY9</accession>
<dbReference type="GO" id="GO:0000132">
    <property type="term" value="P:establishment of mitotic spindle orientation"/>
    <property type="evidence" value="ECO:0007669"/>
    <property type="project" value="TreeGrafter"/>
</dbReference>
<organism evidence="7 8">
    <name type="scientific">Leptotrombidium deliense</name>
    <dbReference type="NCBI Taxonomy" id="299467"/>
    <lineage>
        <taxon>Eukaryota</taxon>
        <taxon>Metazoa</taxon>
        <taxon>Ecdysozoa</taxon>
        <taxon>Arthropoda</taxon>
        <taxon>Chelicerata</taxon>
        <taxon>Arachnida</taxon>
        <taxon>Acari</taxon>
        <taxon>Acariformes</taxon>
        <taxon>Trombidiformes</taxon>
        <taxon>Prostigmata</taxon>
        <taxon>Anystina</taxon>
        <taxon>Parasitengona</taxon>
        <taxon>Trombiculoidea</taxon>
        <taxon>Trombiculidae</taxon>
        <taxon>Leptotrombidium</taxon>
    </lineage>
</organism>
<keyword evidence="4" id="KW-0800">Toxin</keyword>
<keyword evidence="3" id="KW-1052">Target cell membrane</keyword>
<keyword evidence="5" id="KW-1053">Target membrane</keyword>
<dbReference type="OrthoDB" id="2428204at2759"/>
<keyword evidence="8" id="KW-1185">Reference proteome</keyword>
<dbReference type="InterPro" id="IPR002110">
    <property type="entry name" value="Ankyrin_rpt"/>
</dbReference>
<dbReference type="AlphaFoldDB" id="A0A443SAY9"/>
<keyword evidence="4" id="KW-0528">Neurotoxin</keyword>
<dbReference type="GO" id="GO:0044218">
    <property type="term" value="C:other organism cell membrane"/>
    <property type="evidence" value="ECO:0007669"/>
    <property type="project" value="UniProtKB-KW"/>
</dbReference>
<evidence type="ECO:0000256" key="1">
    <source>
        <dbReference type="ARBA" id="ARBA00004175"/>
    </source>
</evidence>
<name>A0A443SAY9_9ACAR</name>
<evidence type="ECO:0000313" key="7">
    <source>
        <dbReference type="EMBL" id="RWS24703.1"/>
    </source>
</evidence>
<dbReference type="GO" id="GO:0044231">
    <property type="term" value="C:host cell presynaptic membrane"/>
    <property type="evidence" value="ECO:0007669"/>
    <property type="project" value="UniProtKB-KW"/>
</dbReference>
<proteinExistence type="predicted"/>
<dbReference type="GO" id="GO:0061172">
    <property type="term" value="P:regulation of establishment of bipolar cell polarity"/>
    <property type="evidence" value="ECO:0007669"/>
    <property type="project" value="TreeGrafter"/>
</dbReference>
<dbReference type="GO" id="GO:0005819">
    <property type="term" value="C:spindle"/>
    <property type="evidence" value="ECO:0007669"/>
    <property type="project" value="TreeGrafter"/>
</dbReference>
<comment type="caution">
    <text evidence="7">The sequence shown here is derived from an EMBL/GenBank/DDBJ whole genome shotgun (WGS) entry which is preliminary data.</text>
</comment>
<reference evidence="7 8" key="1">
    <citation type="journal article" date="2018" name="Gigascience">
        <title>Genomes of trombidid mites reveal novel predicted allergens and laterally-transferred genes associated with secondary metabolism.</title>
        <authorList>
            <person name="Dong X."/>
            <person name="Chaisiri K."/>
            <person name="Xia D."/>
            <person name="Armstrong S.D."/>
            <person name="Fang Y."/>
            <person name="Donnelly M.J."/>
            <person name="Kadowaki T."/>
            <person name="McGarry J.W."/>
            <person name="Darby A.C."/>
            <person name="Makepeace B.L."/>
        </authorList>
    </citation>
    <scope>NUCLEOTIDE SEQUENCE [LARGE SCALE GENOMIC DNA]</scope>
    <source>
        <strain evidence="7">UoL-UT</strain>
    </source>
</reference>
<dbReference type="PANTHER" id="PTHR21437">
    <property type="entry name" value="WIDE AWAKE"/>
    <property type="match status" value="1"/>
</dbReference>
<dbReference type="SUPFAM" id="SSF48403">
    <property type="entry name" value="Ankyrin repeat"/>
    <property type="match status" value="1"/>
</dbReference>
<dbReference type="Proteomes" id="UP000288716">
    <property type="component" value="Unassembled WGS sequence"/>
</dbReference>
<evidence type="ECO:0000256" key="3">
    <source>
        <dbReference type="ARBA" id="ARBA00022537"/>
    </source>
</evidence>
<keyword evidence="5" id="KW-0472">Membrane</keyword>
<dbReference type="EMBL" id="NCKV01004517">
    <property type="protein sequence ID" value="RWS24703.1"/>
    <property type="molecule type" value="Genomic_DNA"/>
</dbReference>
<dbReference type="SMART" id="SM00248">
    <property type="entry name" value="ANK"/>
    <property type="match status" value="2"/>
</dbReference>
<dbReference type="Pfam" id="PF13637">
    <property type="entry name" value="Ank_4"/>
    <property type="match status" value="1"/>
</dbReference>
<evidence type="ECO:0000256" key="4">
    <source>
        <dbReference type="ARBA" id="ARBA00023028"/>
    </source>
</evidence>
<evidence type="ECO:0000313" key="8">
    <source>
        <dbReference type="Proteomes" id="UP000288716"/>
    </source>
</evidence>
<dbReference type="InterPro" id="IPR039269">
    <property type="entry name" value="ANKFN1"/>
</dbReference>
<keyword evidence="2" id="KW-0268">Exocytosis</keyword>
<evidence type="ECO:0000256" key="5">
    <source>
        <dbReference type="ARBA" id="ARBA00023298"/>
    </source>
</evidence>
<sequence length="325" mass="35287">MIDLVCLINVQLLSESLNIKQRNVNQAKRASSGGPQRTSADSSFKFSIFVDDEENAKGTKSPSLSPRHSVSSTSSTGSTSASGKQKNVGFSKLARLLSQPKEAKISSEKIQSPMASSDSTYDVSCFSWNRGSLSGERTPLKKSGSIDSLLDFQSAENHGINISISEALESPGIEFTANSLSSSFSIKGLSANNELQRCISGNPIPSSPSVHKNHFIGFYVTGKRQGSMDFLFPEGIALNKSERKKLERLNKFNFDVQALFAAVEREQMDRARTLLESTDLDVNSVNSDGFTALDIAVMTLNISMVKLLQKYGAKEGTSCMLKSQK</sequence>
<protein>
    <submittedName>
        <fullName evidence="7">Ankyrin repeat and fibronectin type-III domain-containing protein 1-like protein</fullName>
    </submittedName>
</protein>
<feature type="region of interest" description="Disordered" evidence="6">
    <location>
        <begin position="55"/>
        <end position="86"/>
    </location>
</feature>
<keyword evidence="4" id="KW-0638">Presynaptic neurotoxin</keyword>
<dbReference type="STRING" id="299467.A0A443SAY9"/>
<evidence type="ECO:0000256" key="2">
    <source>
        <dbReference type="ARBA" id="ARBA00022483"/>
    </source>
</evidence>
<dbReference type="GO" id="GO:0006887">
    <property type="term" value="P:exocytosis"/>
    <property type="evidence" value="ECO:0007669"/>
    <property type="project" value="UniProtKB-KW"/>
</dbReference>
<comment type="subcellular location">
    <subcellularLocation>
        <location evidence="1">Target cell membrane</location>
    </subcellularLocation>
</comment>
<dbReference type="InterPro" id="IPR036770">
    <property type="entry name" value="Ankyrin_rpt-contain_sf"/>
</dbReference>
<dbReference type="PANTHER" id="PTHR21437:SF1">
    <property type="entry name" value="WIDE AWAKE"/>
    <property type="match status" value="1"/>
</dbReference>
<evidence type="ECO:0000256" key="6">
    <source>
        <dbReference type="SAM" id="MobiDB-lite"/>
    </source>
</evidence>
<dbReference type="VEuPathDB" id="VectorBase:LDEU007337"/>
<gene>
    <name evidence="7" type="ORF">B4U80_13856</name>
</gene>